<sequence>MDLYTVSVGSQVLGQFKPGETIDFVALLGYGVKEFQVTGINGNLDFADPRAFPIQLAFSNETASFRMRAIAKSQDVPEPNSPTTLLLLGVGAMMLVRTSKRRLKA</sequence>
<dbReference type="AlphaFoldDB" id="A0A1E5QGH4"/>
<organism evidence="1">
    <name type="scientific">Desertifilum tharense IPPAS B-1220</name>
    <dbReference type="NCBI Taxonomy" id="1781255"/>
    <lineage>
        <taxon>Bacteria</taxon>
        <taxon>Bacillati</taxon>
        <taxon>Cyanobacteriota</taxon>
        <taxon>Cyanophyceae</taxon>
        <taxon>Desertifilales</taxon>
        <taxon>Desertifilaceae</taxon>
        <taxon>Desertifilum</taxon>
    </lineage>
</organism>
<dbReference type="OrthoDB" id="3723110at2"/>
<reference evidence="1" key="1">
    <citation type="submission" date="2016-09" db="EMBL/GenBank/DDBJ databases">
        <title>Draft genome of thermotolerant cyanobacterium Desertifilum sp. strain IPPAS B-1220.</title>
        <authorList>
            <person name="Sinetova M.A."/>
            <person name="Bolakhan K."/>
            <person name="Zayadan B.K."/>
            <person name="Mironov K.S."/>
            <person name="Ustinova V."/>
            <person name="Kupriyanova E.V."/>
            <person name="Sidorov R.A."/>
            <person name="Skrypnik A.N."/>
            <person name="Gogoleva N.E."/>
            <person name="Gogolev Y.V."/>
            <person name="Los D.A."/>
        </authorList>
    </citation>
    <scope>NUCLEOTIDE SEQUENCE [LARGE SCALE GENOMIC DNA]</scope>
    <source>
        <strain evidence="1">IPPAS B-1220</strain>
    </source>
</reference>
<protein>
    <submittedName>
        <fullName evidence="1">Uncharacterized protein</fullName>
    </submittedName>
</protein>
<accession>A0A1E5QGH4</accession>
<gene>
    <name evidence="1" type="ORF">BH720_17970</name>
</gene>
<dbReference type="EMBL" id="MJGC01000078">
    <property type="protein sequence ID" value="OEJ73786.1"/>
    <property type="molecule type" value="Genomic_DNA"/>
</dbReference>
<proteinExistence type="predicted"/>
<name>A0A1E5QGH4_9CYAN</name>
<evidence type="ECO:0000313" key="1">
    <source>
        <dbReference type="EMBL" id="OEJ73786.1"/>
    </source>
</evidence>
<comment type="caution">
    <text evidence="1">The sequence shown here is derived from an EMBL/GenBank/DDBJ whole genome shotgun (WGS) entry which is preliminary data.</text>
</comment>